<organism evidence="1 2">
    <name type="scientific">Glutamicibacter mysorens</name>
    <dbReference type="NCBI Taxonomy" id="257984"/>
    <lineage>
        <taxon>Bacteria</taxon>
        <taxon>Bacillati</taxon>
        <taxon>Actinomycetota</taxon>
        <taxon>Actinomycetes</taxon>
        <taxon>Micrococcales</taxon>
        <taxon>Micrococcaceae</taxon>
        <taxon>Glutamicibacter</taxon>
    </lineage>
</organism>
<keyword evidence="2" id="KW-1185">Reference proteome</keyword>
<evidence type="ECO:0000313" key="2">
    <source>
        <dbReference type="Proteomes" id="UP000229263"/>
    </source>
</evidence>
<comment type="caution">
    <text evidence="1">The sequence shown here is derived from an EMBL/GenBank/DDBJ whole genome shotgun (WGS) entry which is preliminary data.</text>
</comment>
<reference evidence="1 2" key="1">
    <citation type="submission" date="2017-11" db="EMBL/GenBank/DDBJ databases">
        <title>Sequencing the genomes of 1000 actinobacteria strains.</title>
        <authorList>
            <person name="Klenk H.-P."/>
        </authorList>
    </citation>
    <scope>NUCLEOTIDE SEQUENCE [LARGE SCALE GENOMIC DNA]</scope>
    <source>
        <strain evidence="1 2">DSM 12798</strain>
    </source>
</reference>
<protein>
    <submittedName>
        <fullName evidence="1">Uncharacterized protein YdeI (YjbR/CyaY-like superfamily)</fullName>
    </submittedName>
</protein>
<evidence type="ECO:0000313" key="1">
    <source>
        <dbReference type="EMBL" id="PJJ42970.1"/>
    </source>
</evidence>
<name>A0ABX4MUN8_9MICC</name>
<proteinExistence type="predicted"/>
<dbReference type="EMBL" id="PGEY01000001">
    <property type="protein sequence ID" value="PJJ42970.1"/>
    <property type="molecule type" value="Genomic_DNA"/>
</dbReference>
<sequence length="191" mass="21830">MDYDNPLILKDVDAWRAWLDENEETSDGVWLLLAKKGTTEPTSLMVADALQEALCSGWIDGQRRSNDEKTFLQRYTPRRKASVWSEKNTQFVEELISQGRMRPRGQAEIDKAKADGRWDRAYQGQATAQVPEDLQRALDAHPVAKAAFESLKSQPRYHILHQLMIAKTKKTRAARITRFIAQLQETSAQDS</sequence>
<dbReference type="Proteomes" id="UP000229263">
    <property type="component" value="Unassembled WGS sequence"/>
</dbReference>
<dbReference type="Pfam" id="PF13376">
    <property type="entry name" value="OmdA"/>
    <property type="match status" value="1"/>
</dbReference>
<gene>
    <name evidence="1" type="ORF">ATK23_0132</name>
</gene>
<accession>A0ABX4MUN8</accession>
<dbReference type="RefSeq" id="WP_066140001.1">
    <property type="nucleotide sequence ID" value="NZ_PGEY01000001.1"/>
</dbReference>